<gene>
    <name evidence="2" type="ORF">KEG57_45315</name>
</gene>
<name>A0A9X4AYY6_9BACT</name>
<organism evidence="2 3">
    <name type="scientific">Polyangium jinanense</name>
    <dbReference type="NCBI Taxonomy" id="2829994"/>
    <lineage>
        <taxon>Bacteria</taxon>
        <taxon>Pseudomonadati</taxon>
        <taxon>Myxococcota</taxon>
        <taxon>Polyangia</taxon>
        <taxon>Polyangiales</taxon>
        <taxon>Polyangiaceae</taxon>
        <taxon>Polyangium</taxon>
    </lineage>
</organism>
<sequence length="95" mass="9904">MLQFLLGLGSAMVLAANSEAVKRTAHTLAVKTVQGTIVAGHEAVRFVARAKEELEDIVSEARAALEAEAEAEAKVAQANPETSETNGVAETKTAN</sequence>
<protein>
    <submittedName>
        <fullName evidence="2">Uncharacterized protein</fullName>
    </submittedName>
</protein>
<accession>A0A9X4AYY6</accession>
<proteinExistence type="predicted"/>
<comment type="caution">
    <text evidence="2">The sequence shown here is derived from an EMBL/GenBank/DDBJ whole genome shotgun (WGS) entry which is preliminary data.</text>
</comment>
<evidence type="ECO:0000256" key="1">
    <source>
        <dbReference type="SAM" id="MobiDB-lite"/>
    </source>
</evidence>
<feature type="compositionally biased region" description="Polar residues" evidence="1">
    <location>
        <begin position="79"/>
        <end position="95"/>
    </location>
</feature>
<dbReference type="AlphaFoldDB" id="A0A9X4AYY6"/>
<reference evidence="2 3" key="1">
    <citation type="submission" date="2021-04" db="EMBL/GenBank/DDBJ databases">
        <title>Genome analysis of Polyangium sp.</title>
        <authorList>
            <person name="Li Y."/>
            <person name="Wang J."/>
        </authorList>
    </citation>
    <scope>NUCLEOTIDE SEQUENCE [LARGE SCALE GENOMIC DNA]</scope>
    <source>
        <strain evidence="2 3">SDU14</strain>
    </source>
</reference>
<feature type="region of interest" description="Disordered" evidence="1">
    <location>
        <begin position="72"/>
        <end position="95"/>
    </location>
</feature>
<dbReference type="EMBL" id="JAGTJJ010000058">
    <property type="protein sequence ID" value="MDC3987770.1"/>
    <property type="molecule type" value="Genomic_DNA"/>
</dbReference>
<keyword evidence="3" id="KW-1185">Reference proteome</keyword>
<dbReference type="RefSeq" id="WP_272422982.1">
    <property type="nucleotide sequence ID" value="NZ_JAGTJJ010000058.1"/>
</dbReference>
<evidence type="ECO:0000313" key="2">
    <source>
        <dbReference type="EMBL" id="MDC3987770.1"/>
    </source>
</evidence>
<dbReference type="Proteomes" id="UP001151081">
    <property type="component" value="Unassembled WGS sequence"/>
</dbReference>
<evidence type="ECO:0000313" key="3">
    <source>
        <dbReference type="Proteomes" id="UP001151081"/>
    </source>
</evidence>